<protein>
    <recommendedName>
        <fullName evidence="4">Secreted protein</fullName>
    </recommendedName>
</protein>
<keyword evidence="3" id="KW-1185">Reference proteome</keyword>
<feature type="signal peptide" evidence="1">
    <location>
        <begin position="1"/>
        <end position="24"/>
    </location>
</feature>
<accession>A0A5B0R384</accession>
<gene>
    <name evidence="2" type="ORF">PGT21_032827</name>
</gene>
<feature type="chain" id="PRO_5023046426" description="Secreted protein" evidence="1">
    <location>
        <begin position="25"/>
        <end position="110"/>
    </location>
</feature>
<evidence type="ECO:0000313" key="2">
    <source>
        <dbReference type="EMBL" id="KAA1119733.1"/>
    </source>
</evidence>
<sequence length="110" mass="12373">MYRSLFITCALLANLILQPTSVEAIKRGPCDENGGCEFYETWYKLDAGQSGRECGVQYTCWESHNHTCRRTTEAFSINTHCGHQINNRGRCRAAHQYNTPVVCPGANTDI</sequence>
<evidence type="ECO:0000256" key="1">
    <source>
        <dbReference type="SAM" id="SignalP"/>
    </source>
</evidence>
<name>A0A5B0R384_PUCGR</name>
<reference evidence="2 3" key="1">
    <citation type="submission" date="2019-05" db="EMBL/GenBank/DDBJ databases">
        <title>Emergence of the Ug99 lineage of the wheat stem rust pathogen through somatic hybridization.</title>
        <authorList>
            <person name="Li F."/>
            <person name="Upadhyaya N.M."/>
            <person name="Sperschneider J."/>
            <person name="Matny O."/>
            <person name="Nguyen-Phuc H."/>
            <person name="Mago R."/>
            <person name="Raley C."/>
            <person name="Miller M.E."/>
            <person name="Silverstein K.A.T."/>
            <person name="Henningsen E."/>
            <person name="Hirsch C.D."/>
            <person name="Visser B."/>
            <person name="Pretorius Z.A."/>
            <person name="Steffenson B.J."/>
            <person name="Schwessinger B."/>
            <person name="Dodds P.N."/>
            <person name="Figueroa M."/>
        </authorList>
    </citation>
    <scope>NUCLEOTIDE SEQUENCE [LARGE SCALE GENOMIC DNA]</scope>
    <source>
        <strain evidence="2">21-0</strain>
    </source>
</reference>
<evidence type="ECO:0008006" key="4">
    <source>
        <dbReference type="Google" id="ProtNLM"/>
    </source>
</evidence>
<comment type="caution">
    <text evidence="2">The sequence shown here is derived from an EMBL/GenBank/DDBJ whole genome shotgun (WGS) entry which is preliminary data.</text>
</comment>
<keyword evidence="1" id="KW-0732">Signal</keyword>
<dbReference type="AlphaFoldDB" id="A0A5B0R384"/>
<dbReference type="EMBL" id="VSWC01000001">
    <property type="protein sequence ID" value="KAA1119733.1"/>
    <property type="molecule type" value="Genomic_DNA"/>
</dbReference>
<dbReference type="Proteomes" id="UP000324748">
    <property type="component" value="Unassembled WGS sequence"/>
</dbReference>
<evidence type="ECO:0000313" key="3">
    <source>
        <dbReference type="Proteomes" id="UP000324748"/>
    </source>
</evidence>
<organism evidence="2 3">
    <name type="scientific">Puccinia graminis f. sp. tritici</name>
    <dbReference type="NCBI Taxonomy" id="56615"/>
    <lineage>
        <taxon>Eukaryota</taxon>
        <taxon>Fungi</taxon>
        <taxon>Dikarya</taxon>
        <taxon>Basidiomycota</taxon>
        <taxon>Pucciniomycotina</taxon>
        <taxon>Pucciniomycetes</taxon>
        <taxon>Pucciniales</taxon>
        <taxon>Pucciniaceae</taxon>
        <taxon>Puccinia</taxon>
    </lineage>
</organism>
<proteinExistence type="predicted"/>